<feature type="domain" description="NAD-dependent epimerase/dehydratase" evidence="2">
    <location>
        <begin position="142"/>
        <end position="347"/>
    </location>
</feature>
<evidence type="ECO:0000313" key="3">
    <source>
        <dbReference type="EMBL" id="PCG14045.1"/>
    </source>
</evidence>
<dbReference type="Gene3D" id="3.40.50.720">
    <property type="entry name" value="NAD(P)-binding Rossmann-like Domain"/>
    <property type="match status" value="1"/>
</dbReference>
<feature type="region of interest" description="Disordered" evidence="1">
    <location>
        <begin position="1"/>
        <end position="135"/>
    </location>
</feature>
<comment type="caution">
    <text evidence="3">The sequence shown here is derived from an EMBL/GenBank/DDBJ whole genome shotgun (WGS) entry which is preliminary data.</text>
</comment>
<feature type="compositionally biased region" description="Basic residues" evidence="1">
    <location>
        <begin position="104"/>
        <end position="131"/>
    </location>
</feature>
<dbReference type="InterPro" id="IPR050177">
    <property type="entry name" value="Lipid_A_modif_metabolic_enz"/>
</dbReference>
<dbReference type="PANTHER" id="PTHR43245:SF46">
    <property type="entry name" value="NUCLEOSIDE-DIPHOSPHATE-SUGAR EPIMERASE"/>
    <property type="match status" value="1"/>
</dbReference>
<dbReference type="InterPro" id="IPR036291">
    <property type="entry name" value="NAD(P)-bd_dom_sf"/>
</dbReference>
<dbReference type="PANTHER" id="PTHR43245">
    <property type="entry name" value="BIFUNCTIONAL POLYMYXIN RESISTANCE PROTEIN ARNA"/>
    <property type="match status" value="1"/>
</dbReference>
<feature type="compositionally biased region" description="Low complexity" evidence="1">
    <location>
        <begin position="94"/>
        <end position="103"/>
    </location>
</feature>
<proteinExistence type="predicted"/>
<accession>A0A2A4I6D3</accession>
<feature type="compositionally biased region" description="Basic residues" evidence="1">
    <location>
        <begin position="51"/>
        <end position="63"/>
    </location>
</feature>
<keyword evidence="4" id="KW-1185">Reference proteome</keyword>
<reference evidence="3 4" key="1">
    <citation type="submission" date="2017-09" db="EMBL/GenBank/DDBJ databases">
        <title>Sphingomonas adhaesiva DSM 7418, whole genome shotgun sequence.</title>
        <authorList>
            <person name="Feng G."/>
            <person name="Zhu H."/>
        </authorList>
    </citation>
    <scope>NUCLEOTIDE SEQUENCE [LARGE SCALE GENOMIC DNA]</scope>
    <source>
        <strain evidence="3 4">DSM 7418</strain>
    </source>
</reference>
<dbReference type="InterPro" id="IPR001509">
    <property type="entry name" value="Epimerase_deHydtase"/>
</dbReference>
<evidence type="ECO:0000256" key="1">
    <source>
        <dbReference type="SAM" id="MobiDB-lite"/>
    </source>
</evidence>
<feature type="compositionally biased region" description="Basic residues" evidence="1">
    <location>
        <begin position="78"/>
        <end position="93"/>
    </location>
</feature>
<dbReference type="EMBL" id="NWVC01000005">
    <property type="protein sequence ID" value="PCG14045.1"/>
    <property type="molecule type" value="Genomic_DNA"/>
</dbReference>
<name>A0A2A4I6D3_9SPHN</name>
<gene>
    <name evidence="3" type="ORF">COA07_12130</name>
</gene>
<evidence type="ECO:0000313" key="4">
    <source>
        <dbReference type="Proteomes" id="UP000218323"/>
    </source>
</evidence>
<dbReference type="SUPFAM" id="SSF51735">
    <property type="entry name" value="NAD(P)-binding Rossmann-fold domains"/>
    <property type="match status" value="1"/>
</dbReference>
<dbReference type="Proteomes" id="UP000218323">
    <property type="component" value="Unassembled WGS sequence"/>
</dbReference>
<feature type="compositionally biased region" description="Basic residues" evidence="1">
    <location>
        <begin position="1"/>
        <end position="21"/>
    </location>
</feature>
<evidence type="ECO:0000259" key="2">
    <source>
        <dbReference type="Pfam" id="PF01370"/>
    </source>
</evidence>
<dbReference type="AlphaFoldDB" id="A0A2A4I6D3"/>
<organism evidence="3 4">
    <name type="scientific">Sphingomonas adhaesiva</name>
    <dbReference type="NCBI Taxonomy" id="28212"/>
    <lineage>
        <taxon>Bacteria</taxon>
        <taxon>Pseudomonadati</taxon>
        <taxon>Pseudomonadota</taxon>
        <taxon>Alphaproteobacteria</taxon>
        <taxon>Sphingomonadales</taxon>
        <taxon>Sphingomonadaceae</taxon>
        <taxon>Sphingomonas</taxon>
    </lineage>
</organism>
<protein>
    <recommendedName>
        <fullName evidence="2">NAD-dependent epimerase/dehydratase domain-containing protein</fullName>
    </recommendedName>
</protein>
<dbReference type="Pfam" id="PF01370">
    <property type="entry name" value="Epimerase"/>
    <property type="match status" value="1"/>
</dbReference>
<sequence length="451" mass="48726">MHARRRGHPRRSVRRSRRLPRRGAFPHERPGAVPRHRAAVPGVPRSAAGCRGRHARRDRRHRAASGQPPRDRPSGARDRRRCRADRRHPRRPRQPGCQQPAARAARRAHHRAAGARRPRPADRQRRRHRAGRHSDPLVTRVALVTGATGGVGRTLVPLLAAHGWRVRATGRTPGGEDRDILPLDLTQPLPPGLCAGVDTVFHLAARSSPWGPRAAFAAINHDATRRLAAAARDAGCRRFVHVSTPSIYVTTADRMGITERDAPAPRFANAYAATKWQAEQVVRDAGIPATILRPHAIVGPHDTVLLPRLLRAVARGRVPLPAGGRALVELTDVRDVAAALIAAADAPPTTANLSGGAALTVRAIVERIAARLARPVRIVALPRPVAMAGAAVLEGAAHVTGREPLLTRYTVAALGWSRTFNLSHARAVLGWAPAITPEDAIDHALDARCAR</sequence>